<evidence type="ECO:0000313" key="2">
    <source>
        <dbReference type="Proteomes" id="UP000185003"/>
    </source>
</evidence>
<accession>A0A1N6DQI5</accession>
<dbReference type="AlphaFoldDB" id="A0A1N6DQI5"/>
<dbReference type="RefSeq" id="WP_074238179.1">
    <property type="nucleotide sequence ID" value="NZ_FSRA01000001.1"/>
</dbReference>
<protein>
    <submittedName>
        <fullName evidence="1">Uncharacterized protein</fullName>
    </submittedName>
</protein>
<sequence length="76" mass="8248">MDHEADGLSGKNMKGLKAAFTTDVGKKVIEAHSTASFTKEVGAFLQSWQNNKGDSKKVINNFVSNMAKYGIKVTVK</sequence>
<proteinExistence type="predicted"/>
<name>A0A1N6DQI5_9BACT</name>
<gene>
    <name evidence="1" type="ORF">SAMN04488055_0997</name>
</gene>
<dbReference type="Proteomes" id="UP000185003">
    <property type="component" value="Unassembled WGS sequence"/>
</dbReference>
<dbReference type="EMBL" id="FSRA01000001">
    <property type="protein sequence ID" value="SIN73062.1"/>
    <property type="molecule type" value="Genomic_DNA"/>
</dbReference>
<keyword evidence="2" id="KW-1185">Reference proteome</keyword>
<reference evidence="1 2" key="1">
    <citation type="submission" date="2016-11" db="EMBL/GenBank/DDBJ databases">
        <authorList>
            <person name="Jaros S."/>
            <person name="Januszkiewicz K."/>
            <person name="Wedrychowicz H."/>
        </authorList>
    </citation>
    <scope>NUCLEOTIDE SEQUENCE [LARGE SCALE GENOMIC DNA]</scope>
    <source>
        <strain evidence="1 2">DSM 24787</strain>
    </source>
</reference>
<evidence type="ECO:0000313" key="1">
    <source>
        <dbReference type="EMBL" id="SIN73062.1"/>
    </source>
</evidence>
<organism evidence="1 2">
    <name type="scientific">Chitinophaga niabensis</name>
    <dbReference type="NCBI Taxonomy" id="536979"/>
    <lineage>
        <taxon>Bacteria</taxon>
        <taxon>Pseudomonadati</taxon>
        <taxon>Bacteroidota</taxon>
        <taxon>Chitinophagia</taxon>
        <taxon>Chitinophagales</taxon>
        <taxon>Chitinophagaceae</taxon>
        <taxon>Chitinophaga</taxon>
    </lineage>
</organism>